<protein>
    <submittedName>
        <fullName evidence="2">Uroporphyrinogen III synthase HEM4</fullName>
    </submittedName>
</protein>
<dbReference type="PANTHER" id="PTHR12390:SF0">
    <property type="entry name" value="UROPORPHYRINOGEN-III SYNTHASE"/>
    <property type="match status" value="1"/>
</dbReference>
<accession>H2BT10</accession>
<dbReference type="Pfam" id="PF02602">
    <property type="entry name" value="HEM4"/>
    <property type="match status" value="1"/>
</dbReference>
<dbReference type="PANTHER" id="PTHR12390">
    <property type="entry name" value="UROPORPHYRINOGEN III SYNTHASE"/>
    <property type="match status" value="1"/>
</dbReference>
<reference evidence="3" key="1">
    <citation type="journal article" date="2012" name="Stand. Genomic Sci.">
        <title>Genome sequence of the Antarctic rhodopsins-containing flavobacterium Gillisia limnaea type strain (R-8282(T)).</title>
        <authorList>
            <person name="Riedel T."/>
            <person name="Held B."/>
            <person name="Nolan M."/>
            <person name="Lucas S."/>
            <person name="Lapidus A."/>
            <person name="Tice H."/>
            <person name="Del Rio T.G."/>
            <person name="Cheng J.F."/>
            <person name="Han C."/>
            <person name="Tapia R."/>
            <person name="Goodwin L.A."/>
            <person name="Pitluck S."/>
            <person name="Liolios K."/>
            <person name="Mavromatis K."/>
            <person name="Pagani I."/>
            <person name="Ivanova N."/>
            <person name="Mikhailova N."/>
            <person name="Pati A."/>
            <person name="Chen A."/>
            <person name="Palaniappan K."/>
            <person name="Land M."/>
            <person name="Rohde M."/>
            <person name="Tindall B.J."/>
            <person name="Detter J.C."/>
            <person name="Goker M."/>
            <person name="Bristow J."/>
            <person name="Eisen J.A."/>
            <person name="Markowitz V."/>
            <person name="Hugenholtz P."/>
            <person name="Kyrpides N.C."/>
            <person name="Klenk H.P."/>
            <person name="Woyke T."/>
        </authorList>
    </citation>
    <scope>NUCLEOTIDE SEQUENCE [LARGE SCALE GENOMIC DNA]</scope>
    <source>
        <strain evidence="3">DSM 15749 / LMG 21470 / R-8282</strain>
    </source>
</reference>
<dbReference type="RefSeq" id="WP_006988878.1">
    <property type="nucleotide sequence ID" value="NZ_JH594606.1"/>
</dbReference>
<organism evidence="2 3">
    <name type="scientific">Gillisia limnaea (strain DSM 15749 / LMG 21470 / R-8282)</name>
    <dbReference type="NCBI Taxonomy" id="865937"/>
    <lineage>
        <taxon>Bacteria</taxon>
        <taxon>Pseudomonadati</taxon>
        <taxon>Bacteroidota</taxon>
        <taxon>Flavobacteriia</taxon>
        <taxon>Flavobacteriales</taxon>
        <taxon>Flavobacteriaceae</taxon>
        <taxon>Gillisia</taxon>
    </lineage>
</organism>
<dbReference type="GO" id="GO:0004852">
    <property type="term" value="F:uroporphyrinogen-III synthase activity"/>
    <property type="evidence" value="ECO:0007669"/>
    <property type="project" value="InterPro"/>
</dbReference>
<dbReference type="eggNOG" id="COG1587">
    <property type="taxonomic scope" value="Bacteria"/>
</dbReference>
<dbReference type="InterPro" id="IPR003754">
    <property type="entry name" value="4pyrrol_synth_uPrphyn_synth"/>
</dbReference>
<dbReference type="OrthoDB" id="1523900at2"/>
<dbReference type="GO" id="GO:0005829">
    <property type="term" value="C:cytosol"/>
    <property type="evidence" value="ECO:0007669"/>
    <property type="project" value="TreeGrafter"/>
</dbReference>
<evidence type="ECO:0000313" key="2">
    <source>
        <dbReference type="EMBL" id="EHQ02568.1"/>
    </source>
</evidence>
<evidence type="ECO:0000259" key="1">
    <source>
        <dbReference type="Pfam" id="PF02602"/>
    </source>
</evidence>
<evidence type="ECO:0000313" key="3">
    <source>
        <dbReference type="Proteomes" id="UP000003844"/>
    </source>
</evidence>
<dbReference type="CDD" id="cd06578">
    <property type="entry name" value="HemD"/>
    <property type="match status" value="1"/>
</dbReference>
<dbReference type="HOGENOM" id="CLU_104160_0_0_10"/>
<dbReference type="STRING" id="865937.Gilli_1927"/>
<dbReference type="Gene3D" id="3.40.50.10090">
    <property type="match status" value="2"/>
</dbReference>
<dbReference type="SUPFAM" id="SSF69618">
    <property type="entry name" value="HemD-like"/>
    <property type="match status" value="1"/>
</dbReference>
<dbReference type="InterPro" id="IPR036108">
    <property type="entry name" value="4pyrrol_syn_uPrphyn_synt_sf"/>
</dbReference>
<dbReference type="Proteomes" id="UP000003844">
    <property type="component" value="Unassembled WGS sequence"/>
</dbReference>
<gene>
    <name evidence="2" type="ORF">Gilli_1927</name>
</gene>
<name>H2BT10_GILLR</name>
<dbReference type="AlphaFoldDB" id="H2BT10"/>
<sequence length="217" mass="24449">MPTVLSTKILEPHQKQLLLNAGMSLVEYNAIKIEFKDFDPGKKFIKNAIITSKNTAKAILRKNLIIENCFCVGEKTAAFLKEKKYNITEIADYGTALATIITKNYSDENFSFFCGDKRREELPSILKENTINVEEIQVYKTTLNPKKFQQEFDGVLFFSPSGVKSFFSKNKIKNSTAFCIGTTTASEARKFTENIVIATKPSIENVIVQVVKKIPTP</sequence>
<dbReference type="EMBL" id="JH594606">
    <property type="protein sequence ID" value="EHQ02568.1"/>
    <property type="molecule type" value="Genomic_DNA"/>
</dbReference>
<proteinExistence type="predicted"/>
<dbReference type="GO" id="GO:0006780">
    <property type="term" value="P:uroporphyrinogen III biosynthetic process"/>
    <property type="evidence" value="ECO:0007669"/>
    <property type="project" value="InterPro"/>
</dbReference>
<feature type="domain" description="Tetrapyrrole biosynthesis uroporphyrinogen III synthase" evidence="1">
    <location>
        <begin position="16"/>
        <end position="206"/>
    </location>
</feature>
<dbReference type="InterPro" id="IPR039793">
    <property type="entry name" value="UROS/Hem4"/>
</dbReference>
<keyword evidence="3" id="KW-1185">Reference proteome</keyword>